<gene>
    <name evidence="1" type="ORF">L2X98_30925</name>
</gene>
<keyword evidence="2" id="KW-1185">Reference proteome</keyword>
<organism evidence="1 2">
    <name type="scientific">Microbacterium elymi</name>
    <dbReference type="NCBI Taxonomy" id="2909587"/>
    <lineage>
        <taxon>Bacteria</taxon>
        <taxon>Bacillati</taxon>
        <taxon>Actinomycetota</taxon>
        <taxon>Actinomycetes</taxon>
        <taxon>Micrococcales</taxon>
        <taxon>Microbacteriaceae</taxon>
        <taxon>Microbacterium</taxon>
    </lineage>
</organism>
<dbReference type="Proteomes" id="UP001054811">
    <property type="component" value="Chromosome"/>
</dbReference>
<name>A0ABY5NIB7_9MICO</name>
<protein>
    <submittedName>
        <fullName evidence="1">Uncharacterized protein</fullName>
    </submittedName>
</protein>
<proteinExistence type="predicted"/>
<evidence type="ECO:0000313" key="1">
    <source>
        <dbReference type="EMBL" id="UUT34841.1"/>
    </source>
</evidence>
<dbReference type="EMBL" id="CP091139">
    <property type="protein sequence ID" value="UUT34841.1"/>
    <property type="molecule type" value="Genomic_DNA"/>
</dbReference>
<evidence type="ECO:0000313" key="2">
    <source>
        <dbReference type="Proteomes" id="UP001054811"/>
    </source>
</evidence>
<accession>A0ABY5NIB7</accession>
<reference evidence="1" key="1">
    <citation type="submission" date="2022-01" db="EMBL/GenBank/DDBJ databases">
        <title>Microbacterium eymi and Microbacterium rhizovicinus sp. nov., isolated from the rhizospheric soil of Elymus tsukushiensis, a plant native to the Dokdo Islands, Republic of Korea.</title>
        <authorList>
            <person name="Hwang Y.J."/>
        </authorList>
    </citation>
    <scope>NUCLEOTIDE SEQUENCE</scope>
    <source>
        <strain evidence="1">KUDC0405</strain>
    </source>
</reference>
<sequence>MGQSEVLPFVEDDAQQPTPLRQMADRCHLLVVHPDVDEAFQ</sequence>